<evidence type="ECO:0000313" key="2">
    <source>
        <dbReference type="EMBL" id="KAH7110567.1"/>
    </source>
</evidence>
<name>A0A9P9I871_9PLEO</name>
<sequence length="145" mass="16256">MPDPITSFGAAAGVVQIADVALRASREAYAFLIELKHAKRDIQDLKNALRDAESNVRSLRSYLYSFSKSKGAIEEFDILPEVVTSSIHLFHDDIVQLKSILPRKPTPSLAQKIKWVYNHKSVEEISKRLHERKSSLSVALSVVGR</sequence>
<evidence type="ECO:0008006" key="4">
    <source>
        <dbReference type="Google" id="ProtNLM"/>
    </source>
</evidence>
<organism evidence="2 3">
    <name type="scientific">Dendryphion nanum</name>
    <dbReference type="NCBI Taxonomy" id="256645"/>
    <lineage>
        <taxon>Eukaryota</taxon>
        <taxon>Fungi</taxon>
        <taxon>Dikarya</taxon>
        <taxon>Ascomycota</taxon>
        <taxon>Pezizomycotina</taxon>
        <taxon>Dothideomycetes</taxon>
        <taxon>Pleosporomycetidae</taxon>
        <taxon>Pleosporales</taxon>
        <taxon>Torulaceae</taxon>
        <taxon>Dendryphion</taxon>
    </lineage>
</organism>
<evidence type="ECO:0000313" key="3">
    <source>
        <dbReference type="Proteomes" id="UP000700596"/>
    </source>
</evidence>
<dbReference type="Proteomes" id="UP000700596">
    <property type="component" value="Unassembled WGS sequence"/>
</dbReference>
<feature type="coiled-coil region" evidence="1">
    <location>
        <begin position="35"/>
        <end position="62"/>
    </location>
</feature>
<gene>
    <name evidence="2" type="ORF">B0J11DRAFT_448209</name>
</gene>
<dbReference type="EMBL" id="JAGMWT010000027">
    <property type="protein sequence ID" value="KAH7110567.1"/>
    <property type="molecule type" value="Genomic_DNA"/>
</dbReference>
<keyword evidence="1" id="KW-0175">Coiled coil</keyword>
<protein>
    <recommendedName>
        <fullName evidence="4">Fungal N-terminal domain-containing protein</fullName>
    </recommendedName>
</protein>
<keyword evidence="3" id="KW-1185">Reference proteome</keyword>
<dbReference type="AlphaFoldDB" id="A0A9P9I871"/>
<evidence type="ECO:0000256" key="1">
    <source>
        <dbReference type="SAM" id="Coils"/>
    </source>
</evidence>
<dbReference type="OrthoDB" id="3787958at2759"/>
<proteinExistence type="predicted"/>
<comment type="caution">
    <text evidence="2">The sequence shown here is derived from an EMBL/GenBank/DDBJ whole genome shotgun (WGS) entry which is preliminary data.</text>
</comment>
<reference evidence="2" key="1">
    <citation type="journal article" date="2021" name="Nat. Commun.">
        <title>Genetic determinants of endophytism in the Arabidopsis root mycobiome.</title>
        <authorList>
            <person name="Mesny F."/>
            <person name="Miyauchi S."/>
            <person name="Thiergart T."/>
            <person name="Pickel B."/>
            <person name="Atanasova L."/>
            <person name="Karlsson M."/>
            <person name="Huettel B."/>
            <person name="Barry K.W."/>
            <person name="Haridas S."/>
            <person name="Chen C."/>
            <person name="Bauer D."/>
            <person name="Andreopoulos W."/>
            <person name="Pangilinan J."/>
            <person name="LaButti K."/>
            <person name="Riley R."/>
            <person name="Lipzen A."/>
            <person name="Clum A."/>
            <person name="Drula E."/>
            <person name="Henrissat B."/>
            <person name="Kohler A."/>
            <person name="Grigoriev I.V."/>
            <person name="Martin F.M."/>
            <person name="Hacquard S."/>
        </authorList>
    </citation>
    <scope>NUCLEOTIDE SEQUENCE</scope>
    <source>
        <strain evidence="2">MPI-CAGE-CH-0243</strain>
    </source>
</reference>
<accession>A0A9P9I871</accession>